<dbReference type="EMBL" id="OZ075138">
    <property type="protein sequence ID" value="CAL5009632.1"/>
    <property type="molecule type" value="Genomic_DNA"/>
</dbReference>
<feature type="region of interest" description="Disordered" evidence="1">
    <location>
        <begin position="1"/>
        <end position="50"/>
    </location>
</feature>
<proteinExistence type="predicted"/>
<dbReference type="Pfam" id="PF23622">
    <property type="entry name" value="LRR_At1g61320_AtMIF1"/>
    <property type="match status" value="1"/>
</dbReference>
<dbReference type="InterPro" id="IPR055357">
    <property type="entry name" value="LRR_At1g61320_AtMIF1"/>
</dbReference>
<accession>A0ABC9BYD4</accession>
<evidence type="ECO:0000313" key="4">
    <source>
        <dbReference type="Proteomes" id="UP001497457"/>
    </source>
</evidence>
<gene>
    <name evidence="3" type="ORF">URODEC1_LOCUS69584</name>
</gene>
<keyword evidence="4" id="KW-1185">Reference proteome</keyword>
<feature type="domain" description="At1g61320/AtMIF1 LRR" evidence="2">
    <location>
        <begin position="123"/>
        <end position="506"/>
    </location>
</feature>
<reference evidence="3" key="1">
    <citation type="submission" date="2024-10" db="EMBL/GenBank/DDBJ databases">
        <authorList>
            <person name="Ryan C."/>
        </authorList>
    </citation>
    <scope>NUCLEOTIDE SEQUENCE [LARGE SCALE GENOMIC DNA]</scope>
</reference>
<dbReference type="InterPro" id="IPR036047">
    <property type="entry name" value="F-box-like_dom_sf"/>
</dbReference>
<evidence type="ECO:0000256" key="1">
    <source>
        <dbReference type="SAM" id="MobiDB-lite"/>
    </source>
</evidence>
<sequence length="514" mass="58415">MQRDRKRRQRRRRRRRQRQIHAQNKLISSLGKRKGSPCQQDGDGDSRAGKIMRSLIPNPQLPEDILFCIHSLLPMREAARAAHLSHAFLSSWRRYPNLIFNKDTIGLKKNLYGENFHHKIGRILRNHSGIGLKTLKLDYSGMCGFDGTSYLDSWLQAALKPGIEELTLWLTETIRKYNFPCSLLSGGVGNSLQNLKLRFIALHPTAELGPLRSLTSLHLCHVSSTWDELKCLLSNSLALEQLELVNCVEITCLKIPCALQRLSSLSVLACLDLDVIESKAPNLSSLFISGHSLNFSRVETLQMKKLDFSRSNFIRYARAKLPSLMPNLETLVIDSGCEVVDAPMLPTKFLYLKHLTIRLLLGPTSRSYDYFSLVSFFDASPSLETFVLDVTQLYMVHESIRLDSQLRHIPEHCHACLKNVKITGFSSAKSLIELACYILKNAVFLECLTLDTIYGFRCNEGNKYKSCLPMSHGVLMEVPRTLSAIRTYIENKVPSTVKLTVLEPCSRWHDKGRW</sequence>
<name>A0ABC9BYD4_9POAL</name>
<dbReference type="InterPro" id="IPR032675">
    <property type="entry name" value="LRR_dom_sf"/>
</dbReference>
<organism evidence="3 4">
    <name type="scientific">Urochloa decumbens</name>
    <dbReference type="NCBI Taxonomy" id="240449"/>
    <lineage>
        <taxon>Eukaryota</taxon>
        <taxon>Viridiplantae</taxon>
        <taxon>Streptophyta</taxon>
        <taxon>Embryophyta</taxon>
        <taxon>Tracheophyta</taxon>
        <taxon>Spermatophyta</taxon>
        <taxon>Magnoliopsida</taxon>
        <taxon>Liliopsida</taxon>
        <taxon>Poales</taxon>
        <taxon>Poaceae</taxon>
        <taxon>PACMAD clade</taxon>
        <taxon>Panicoideae</taxon>
        <taxon>Panicodae</taxon>
        <taxon>Paniceae</taxon>
        <taxon>Melinidinae</taxon>
        <taxon>Urochloa</taxon>
    </lineage>
</organism>
<dbReference type="AlphaFoldDB" id="A0ABC9BYD4"/>
<protein>
    <recommendedName>
        <fullName evidence="2">At1g61320/AtMIF1 LRR domain-containing protein</fullName>
    </recommendedName>
</protein>
<dbReference type="SUPFAM" id="SSF81383">
    <property type="entry name" value="F-box domain"/>
    <property type="match status" value="1"/>
</dbReference>
<evidence type="ECO:0000259" key="2">
    <source>
        <dbReference type="Pfam" id="PF23622"/>
    </source>
</evidence>
<dbReference type="PANTHER" id="PTHR34145">
    <property type="entry name" value="OS02G0105600 PROTEIN"/>
    <property type="match status" value="1"/>
</dbReference>
<dbReference type="InterPro" id="IPR053772">
    <property type="entry name" value="At1g61320/At1g61330-like"/>
</dbReference>
<dbReference type="Proteomes" id="UP001497457">
    <property type="component" value="Chromosome 28b"/>
</dbReference>
<dbReference type="PANTHER" id="PTHR34145:SF23">
    <property type="entry name" value="OS04G0479800 PROTEIN"/>
    <property type="match status" value="1"/>
</dbReference>
<feature type="compositionally biased region" description="Basic residues" evidence="1">
    <location>
        <begin position="1"/>
        <end position="19"/>
    </location>
</feature>
<dbReference type="SUPFAM" id="SSF52058">
    <property type="entry name" value="L domain-like"/>
    <property type="match status" value="1"/>
</dbReference>
<dbReference type="Gene3D" id="3.80.10.10">
    <property type="entry name" value="Ribonuclease Inhibitor"/>
    <property type="match status" value="1"/>
</dbReference>
<evidence type="ECO:0000313" key="3">
    <source>
        <dbReference type="EMBL" id="CAL5009632.1"/>
    </source>
</evidence>